<dbReference type="InterPro" id="IPR035434">
    <property type="entry name" value="GCL_bact_plant"/>
</dbReference>
<feature type="non-terminal residue" evidence="4">
    <location>
        <position position="1"/>
    </location>
</feature>
<proteinExistence type="predicted"/>
<keyword evidence="3" id="KW-0067">ATP-binding</keyword>
<accession>A0ABQ7FTW3</accession>
<gene>
    <name evidence="4" type="ORF">DUNSADRAFT_10294</name>
</gene>
<name>A0ABQ7FTW3_DUNSA</name>
<evidence type="ECO:0000256" key="1">
    <source>
        <dbReference type="ARBA" id="ARBA00022598"/>
    </source>
</evidence>
<reference evidence="4" key="1">
    <citation type="submission" date="2017-08" db="EMBL/GenBank/DDBJ databases">
        <authorList>
            <person name="Polle J.E."/>
            <person name="Barry K."/>
            <person name="Cushman J."/>
            <person name="Schmutz J."/>
            <person name="Tran D."/>
            <person name="Hathwaick L.T."/>
            <person name="Yim W.C."/>
            <person name="Jenkins J."/>
            <person name="Mckie-Krisberg Z.M."/>
            <person name="Prochnik S."/>
            <person name="Lindquist E."/>
            <person name="Dockter R.B."/>
            <person name="Adam C."/>
            <person name="Molina H."/>
            <person name="Bunkerborg J."/>
            <person name="Jin E."/>
            <person name="Buchheim M."/>
            <person name="Magnuson J."/>
        </authorList>
    </citation>
    <scope>NUCLEOTIDE SEQUENCE</scope>
    <source>
        <strain evidence="4">CCAP 19/18</strain>
    </source>
</reference>
<evidence type="ECO:0000313" key="5">
    <source>
        <dbReference type="Proteomes" id="UP000815325"/>
    </source>
</evidence>
<dbReference type="Gene3D" id="3.30.590.20">
    <property type="match status" value="1"/>
</dbReference>
<protein>
    <submittedName>
        <fullName evidence="4">Uncharacterized protein</fullName>
    </submittedName>
</protein>
<keyword evidence="5" id="KW-1185">Reference proteome</keyword>
<sequence length="104" mass="11690">VRLKRFLEMRGADGGPWRMLCALPALWVGLLYESQAQAEALAYIQDWTAEEREYLRVTVSLTEDINHVVQSFYQTAVRSLLASGVQDPDLAFAVSLRMQGSARS</sequence>
<dbReference type="PANTHER" id="PTHR34378:SF1">
    <property type="entry name" value="GLUTAMATE--CYSTEINE LIGASE, CHLOROPLASTIC"/>
    <property type="match status" value="1"/>
</dbReference>
<keyword evidence="1" id="KW-0436">Ligase</keyword>
<evidence type="ECO:0000256" key="2">
    <source>
        <dbReference type="ARBA" id="ARBA00022741"/>
    </source>
</evidence>
<keyword evidence="2" id="KW-0547">Nucleotide-binding</keyword>
<dbReference type="Pfam" id="PF04107">
    <property type="entry name" value="GCS2"/>
    <property type="match status" value="1"/>
</dbReference>
<dbReference type="EMBL" id="MU073193">
    <property type="protein sequence ID" value="KAF5825417.1"/>
    <property type="molecule type" value="Genomic_DNA"/>
</dbReference>
<evidence type="ECO:0000313" key="4">
    <source>
        <dbReference type="EMBL" id="KAF5825417.1"/>
    </source>
</evidence>
<dbReference type="PANTHER" id="PTHR34378">
    <property type="entry name" value="GLUTAMATE--CYSTEINE LIGASE, CHLOROPLASTIC"/>
    <property type="match status" value="1"/>
</dbReference>
<comment type="caution">
    <text evidence="4">The sequence shown here is derived from an EMBL/GenBank/DDBJ whole genome shotgun (WGS) entry which is preliminary data.</text>
</comment>
<organism evidence="4 5">
    <name type="scientific">Dunaliella salina</name>
    <name type="common">Green alga</name>
    <name type="synonym">Protococcus salinus</name>
    <dbReference type="NCBI Taxonomy" id="3046"/>
    <lineage>
        <taxon>Eukaryota</taxon>
        <taxon>Viridiplantae</taxon>
        <taxon>Chlorophyta</taxon>
        <taxon>core chlorophytes</taxon>
        <taxon>Chlorophyceae</taxon>
        <taxon>CS clade</taxon>
        <taxon>Chlamydomonadales</taxon>
        <taxon>Dunaliellaceae</taxon>
        <taxon>Dunaliella</taxon>
    </lineage>
</organism>
<evidence type="ECO:0000256" key="3">
    <source>
        <dbReference type="ARBA" id="ARBA00022840"/>
    </source>
</evidence>
<dbReference type="Proteomes" id="UP000815325">
    <property type="component" value="Unassembled WGS sequence"/>
</dbReference>
<dbReference type="InterPro" id="IPR006336">
    <property type="entry name" value="GCS2"/>
</dbReference>